<gene>
    <name evidence="2" type="primary">PRKDC_2</name>
    <name evidence="2" type="ORF">AVEN_30993_1</name>
</gene>
<dbReference type="InterPro" id="IPR016024">
    <property type="entry name" value="ARM-type_fold"/>
</dbReference>
<dbReference type="GO" id="GO:0006303">
    <property type="term" value="P:double-strand break repair via nonhomologous end joining"/>
    <property type="evidence" value="ECO:0007669"/>
    <property type="project" value="InterPro"/>
</dbReference>
<reference evidence="2 3" key="1">
    <citation type="journal article" date="2019" name="Sci. Rep.">
        <title>Orb-weaving spider Araneus ventricosus genome elucidates the spidroin gene catalogue.</title>
        <authorList>
            <person name="Kono N."/>
            <person name="Nakamura H."/>
            <person name="Ohtoshi R."/>
            <person name="Moran D.A.P."/>
            <person name="Shinohara A."/>
            <person name="Yoshida Y."/>
            <person name="Fujiwara M."/>
            <person name="Mori M."/>
            <person name="Tomita M."/>
            <person name="Arakawa K."/>
        </authorList>
    </citation>
    <scope>NUCLEOTIDE SEQUENCE [LARGE SCALE GENOMIC DNA]</scope>
</reference>
<sequence length="1455" mass="167232">MLSSVKIYKIIEYCIENIIKESLLSLMSRFERDQSELFTPEEIFKFNKLKCTVLVRLFTFIISVFSTDAKWFNEQFVKVLWNSSLWEVIILSAVDPSSLGFDVTDPEVALKLPLEVATVIRKFSEKSEFQKFCLKFLSQKDKYNLLKFLPISLQNSSHNHMQIMQLLKGYEILITNGFEASKIFPDTHEVISNLLESVWNDSIETDVTSLKKSALPPIAFRLAETILSVSYNLGLKIDELSLRLLNAPVLSADTNIHPEKGLFIFNIFAESICTFVAKAPDIFVKTVINFLNKTTFTEISILIKFIDFVACTRVLRKNYGKDVIKAYLLYWNDINEWWECHPDTDSKYSVLSIMTKMLLIDSEVAVNKTGFYSMSLFSTFVHLLKKQNNELSFIDSALELLPFFIEDTVDTDTLKFCIEEIRAVHFPLQSTELQIGSSAYHTYISALKRLLSSLSLTGCDFLLQFLTMFFCKEDNHPLEDEFRRSIIQMIRRKEPCHHQRFADTIFEMFLLNQKKLDPEVILAIVDKILLVILLNIDVTPLMNFFSSNIKVLLGNIKENIALVTPAKDVFLARKIACFKLLEQMYQNLSKDVLHTKDSQIVESFLGQKPTQGNELSSEIIKLSLEFKRVSYETEPEYKELLRKLNCAKYNTLMAVVSCTQNELKFYNAFLFKENPMKNEHIWGRIVDGENKLAFEMEMDPSISRKKKFVAIRHNIRNESQKNGDETDSYDVPSSLNLFGSENLGLSSLAEDVSKFVFSTNEPLFSHRHENIEEASNMKSKKSSIEKKYKGNYIVLEEDELNSHDSMGALCQLLQQMKSRGLIPEEQADSIPQWLNCIVQSLQDGMIPENVRLFLGRVIINNAEILQPYAKFLMEPLLDLIILGIAGFSLNYYILDIIITLLSWAPVAVPEGNGILKANEVLKFLIRNCEHCRREIFRNNLEVIKTLLECWKNGLEIPYNLIYEKMNDFTPESKKNVFGIQLLGVVLSCDFLPFNCQDMASAQSYFSVLLKNLSHKYKEVYGSAAEVVSLALKNILKDEEDVVKNPYFIKVVQQLEILKNKDEEKFLYCLNKIHIDCPAVADKFIPRLLFLYPRVYSSFKNYILQVLCSRINDIENGYQELKVIGLFEDLEKREETSQQLLLQTLEKLIPALSCDDILQVLPGIVNIHGQPSVASRLALYKILFLLFEKFSDNAGAKEKEITRYAQETLLIGLADPDPSIRLTVDNFWSNEKRLPSGTKERLLALMKNMFSPVTEESFLQYATFLLLERTSHSPDFKRKVFDHPLSQCNFQAFQIQTSWRKRHLAMSPLFTESVSSTFSSLMSLDSYALGTYGQDLKIKATQQNPAFTETMEVDEDLRKQGTYNWLTERTDTFTTQDFSFDSGFGTASSLSKSLLIANQSDAKLSEKALSRTMQTKKSDEKNVEYDTSKVIKLCLPDVSRKKTNERKNSEKESRVR</sequence>
<protein>
    <submittedName>
        <fullName evidence="2">DNA-dependent protein kinase catalytic subunit</fullName>
    </submittedName>
</protein>
<dbReference type="InterPro" id="IPR046803">
    <property type="entry name" value="DNAPKcs_CC1-2"/>
</dbReference>
<dbReference type="SMART" id="SM01344">
    <property type="entry name" value="NUC194"/>
    <property type="match status" value="1"/>
</dbReference>
<dbReference type="Pfam" id="PF20502">
    <property type="entry name" value="DNAPKcs_CC1-2"/>
    <property type="match status" value="1"/>
</dbReference>
<feature type="domain" description="DNA-dependent protein kinase catalytic subunit CC3" evidence="1">
    <location>
        <begin position="518"/>
        <end position="914"/>
    </location>
</feature>
<evidence type="ECO:0000313" key="2">
    <source>
        <dbReference type="EMBL" id="GBN03186.1"/>
    </source>
</evidence>
<proteinExistence type="predicted"/>
<organism evidence="2 3">
    <name type="scientific">Araneus ventricosus</name>
    <name type="common">Orbweaver spider</name>
    <name type="synonym">Epeira ventricosa</name>
    <dbReference type="NCBI Taxonomy" id="182803"/>
    <lineage>
        <taxon>Eukaryota</taxon>
        <taxon>Metazoa</taxon>
        <taxon>Ecdysozoa</taxon>
        <taxon>Arthropoda</taxon>
        <taxon>Chelicerata</taxon>
        <taxon>Arachnida</taxon>
        <taxon>Araneae</taxon>
        <taxon>Araneomorphae</taxon>
        <taxon>Entelegynae</taxon>
        <taxon>Araneoidea</taxon>
        <taxon>Araneidae</taxon>
        <taxon>Araneus</taxon>
    </lineage>
</organism>
<dbReference type="InterPro" id="IPR045581">
    <property type="entry name" value="DNAPKcs_CC5"/>
</dbReference>
<keyword evidence="3" id="KW-1185">Reference proteome</keyword>
<dbReference type="GO" id="GO:0005634">
    <property type="term" value="C:nucleus"/>
    <property type="evidence" value="ECO:0007669"/>
    <property type="project" value="InterPro"/>
</dbReference>
<dbReference type="InterPro" id="IPR012582">
    <property type="entry name" value="DNAPKcs_CC3"/>
</dbReference>
<evidence type="ECO:0000259" key="1">
    <source>
        <dbReference type="SMART" id="SM01344"/>
    </source>
</evidence>
<keyword evidence="2" id="KW-0808">Transferase</keyword>
<accession>A0A4Y2KPE1</accession>
<dbReference type="PANTHER" id="PTHR11139">
    <property type="entry name" value="ATAXIA TELANGIECTASIA MUTATED ATM -RELATED"/>
    <property type="match status" value="1"/>
</dbReference>
<dbReference type="Pfam" id="PF08163">
    <property type="entry name" value="DNAPKcs_CC3"/>
    <property type="match status" value="1"/>
</dbReference>
<name>A0A4Y2KPE1_ARAVE</name>
<evidence type="ECO:0000313" key="3">
    <source>
        <dbReference type="Proteomes" id="UP000499080"/>
    </source>
</evidence>
<dbReference type="EMBL" id="BGPR01004773">
    <property type="protein sequence ID" value="GBN03186.1"/>
    <property type="molecule type" value="Genomic_DNA"/>
</dbReference>
<dbReference type="PANTHER" id="PTHR11139:SF68">
    <property type="entry name" value="DNA-DEPENDENT PROTEIN KINASE CATALYTIC SUBUNIT"/>
    <property type="match status" value="1"/>
</dbReference>
<dbReference type="GO" id="GO:0000723">
    <property type="term" value="P:telomere maintenance"/>
    <property type="evidence" value="ECO:0007669"/>
    <property type="project" value="TreeGrafter"/>
</dbReference>
<dbReference type="OrthoDB" id="431717at2759"/>
<comment type="caution">
    <text evidence="2">The sequence shown here is derived from an EMBL/GenBank/DDBJ whole genome shotgun (WGS) entry which is preliminary data.</text>
</comment>
<dbReference type="InterPro" id="IPR050517">
    <property type="entry name" value="DDR_Repair_Kinase"/>
</dbReference>
<dbReference type="Pfam" id="PF19704">
    <property type="entry name" value="DNAPKcs_CC5"/>
    <property type="match status" value="1"/>
</dbReference>
<dbReference type="Proteomes" id="UP000499080">
    <property type="component" value="Unassembled WGS sequence"/>
</dbReference>
<dbReference type="SUPFAM" id="SSF48371">
    <property type="entry name" value="ARM repeat"/>
    <property type="match status" value="1"/>
</dbReference>
<dbReference type="GO" id="GO:0004674">
    <property type="term" value="F:protein serine/threonine kinase activity"/>
    <property type="evidence" value="ECO:0007669"/>
    <property type="project" value="TreeGrafter"/>
</dbReference>
<keyword evidence="2" id="KW-0418">Kinase</keyword>